<evidence type="ECO:0000256" key="1">
    <source>
        <dbReference type="SAM" id="Phobius"/>
    </source>
</evidence>
<organism evidence="2 3">
    <name type="scientific">Colwellia chukchiensis</name>
    <dbReference type="NCBI Taxonomy" id="641665"/>
    <lineage>
        <taxon>Bacteria</taxon>
        <taxon>Pseudomonadati</taxon>
        <taxon>Pseudomonadota</taxon>
        <taxon>Gammaproteobacteria</taxon>
        <taxon>Alteromonadales</taxon>
        <taxon>Colwelliaceae</taxon>
        <taxon>Colwellia</taxon>
    </lineage>
</organism>
<keyword evidence="3" id="KW-1185">Reference proteome</keyword>
<reference evidence="3" key="1">
    <citation type="submission" date="2016-10" db="EMBL/GenBank/DDBJ databases">
        <authorList>
            <person name="Varghese N."/>
            <person name="Submissions S."/>
        </authorList>
    </citation>
    <scope>NUCLEOTIDE SEQUENCE [LARGE SCALE GENOMIC DNA]</scope>
    <source>
        <strain evidence="3">CGMCC 1.9127</strain>
    </source>
</reference>
<evidence type="ECO:0000313" key="3">
    <source>
        <dbReference type="Proteomes" id="UP000199297"/>
    </source>
</evidence>
<name>A0A1H7GAI7_9GAMM</name>
<dbReference type="OrthoDB" id="9904146at2"/>
<keyword evidence="1" id="KW-0812">Transmembrane</keyword>
<keyword evidence="1" id="KW-1133">Transmembrane helix</keyword>
<feature type="transmembrane region" description="Helical" evidence="1">
    <location>
        <begin position="69"/>
        <end position="86"/>
    </location>
</feature>
<gene>
    <name evidence="2" type="ORF">SAMN05216262_101124</name>
</gene>
<proteinExistence type="predicted"/>
<sequence>MRSSDYINYFAEIKTLDISEQEVLLEKARYEVFTNQKLSGKSALYFIVSLLAAMLIAIIPPYIIGFSLIINTIFLGFGILVSQYLSKWLNGRLLYKGLKHVVSSNGI</sequence>
<dbReference type="RefSeq" id="WP_085283025.1">
    <property type="nucleotide sequence ID" value="NZ_FOBI01000001.1"/>
</dbReference>
<evidence type="ECO:0000313" key="2">
    <source>
        <dbReference type="EMBL" id="SEK34487.1"/>
    </source>
</evidence>
<protein>
    <submittedName>
        <fullName evidence="2">Uncharacterized protein</fullName>
    </submittedName>
</protein>
<dbReference type="Proteomes" id="UP000199297">
    <property type="component" value="Unassembled WGS sequence"/>
</dbReference>
<accession>A0A1H7GAI7</accession>
<keyword evidence="1" id="KW-0472">Membrane</keyword>
<feature type="transmembrane region" description="Helical" evidence="1">
    <location>
        <begin position="43"/>
        <end position="63"/>
    </location>
</feature>
<dbReference type="AlphaFoldDB" id="A0A1H7GAI7"/>
<dbReference type="EMBL" id="FOBI01000001">
    <property type="protein sequence ID" value="SEK34487.1"/>
    <property type="molecule type" value="Genomic_DNA"/>
</dbReference>